<dbReference type="EMBL" id="JBJIAA010000010">
    <property type="protein sequence ID" value="MFL0251471.1"/>
    <property type="molecule type" value="Genomic_DNA"/>
</dbReference>
<protein>
    <submittedName>
        <fullName evidence="2">Serine hydrolase domain-containing protein</fullName>
        <ecNumber evidence="2">3.-.-.-</ecNumber>
    </submittedName>
</protein>
<dbReference type="SUPFAM" id="SSF56601">
    <property type="entry name" value="beta-lactamase/transpeptidase-like"/>
    <property type="match status" value="1"/>
</dbReference>
<dbReference type="Pfam" id="PF00144">
    <property type="entry name" value="Beta-lactamase"/>
    <property type="match status" value="1"/>
</dbReference>
<keyword evidence="3" id="KW-1185">Reference proteome</keyword>
<dbReference type="EC" id="3.-.-.-" evidence="2"/>
<proteinExistence type="predicted"/>
<dbReference type="RefSeq" id="WP_406788126.1">
    <property type="nucleotide sequence ID" value="NZ_JBJIAA010000010.1"/>
</dbReference>
<dbReference type="PANTHER" id="PTHR43283">
    <property type="entry name" value="BETA-LACTAMASE-RELATED"/>
    <property type="match status" value="1"/>
</dbReference>
<sequence length="337" mass="37971">MLLKTKLEKIINSSYGNIGGMIVLKDGKTLYENYFKESSAASTFHVFSVTKSIISILIGIAIDKGYIKSINQKALDFFPDYSVKRGEKTIQKVTLKDMLTMTAPYKYKSEPYTEYFASDNWVNSALDLLGGKGKIGEFRYTPLIGPDILSGILVKATGQSVLNFATKYLFSPLNIHVEGNIVFRNEEEQLAWYKEKNVKGWVADRAGVNAAGWGLNLTPADMAKIGQLCLNEGIWDGKQIISPAWINESTKEHSRCNQWKLSYGYLWWIIDDKEHAYAAMGDGGNVIYVNAKKKMIVAIASFFVPKAKDRLKLIKKYIEPAFEDCEGTMLRHIKKNL</sequence>
<dbReference type="Gene3D" id="3.40.710.10">
    <property type="entry name" value="DD-peptidase/beta-lactamase superfamily"/>
    <property type="match status" value="1"/>
</dbReference>
<dbReference type="InterPro" id="IPR012338">
    <property type="entry name" value="Beta-lactam/transpept-like"/>
</dbReference>
<evidence type="ECO:0000313" key="3">
    <source>
        <dbReference type="Proteomes" id="UP001623592"/>
    </source>
</evidence>
<reference evidence="2 3" key="1">
    <citation type="submission" date="2024-11" db="EMBL/GenBank/DDBJ databases">
        <authorList>
            <person name="Heng Y.C."/>
            <person name="Lim A.C.H."/>
            <person name="Lee J.K.Y."/>
            <person name="Kittelmann S."/>
        </authorList>
    </citation>
    <scope>NUCLEOTIDE SEQUENCE [LARGE SCALE GENOMIC DNA]</scope>
    <source>
        <strain evidence="2 3">WILCCON 0114</strain>
    </source>
</reference>
<keyword evidence="2" id="KW-0378">Hydrolase</keyword>
<name>A0ABW8TH28_9CLOT</name>
<feature type="domain" description="Beta-lactamase-related" evidence="1">
    <location>
        <begin position="21"/>
        <end position="302"/>
    </location>
</feature>
<organism evidence="2 3">
    <name type="scientific">Clostridium neuense</name>
    <dbReference type="NCBI Taxonomy" id="1728934"/>
    <lineage>
        <taxon>Bacteria</taxon>
        <taxon>Bacillati</taxon>
        <taxon>Bacillota</taxon>
        <taxon>Clostridia</taxon>
        <taxon>Eubacteriales</taxon>
        <taxon>Clostridiaceae</taxon>
        <taxon>Clostridium</taxon>
    </lineage>
</organism>
<dbReference type="GO" id="GO:0016787">
    <property type="term" value="F:hydrolase activity"/>
    <property type="evidence" value="ECO:0007669"/>
    <property type="project" value="UniProtKB-KW"/>
</dbReference>
<accession>A0ABW8TH28</accession>
<evidence type="ECO:0000313" key="2">
    <source>
        <dbReference type="EMBL" id="MFL0251471.1"/>
    </source>
</evidence>
<dbReference type="InterPro" id="IPR001466">
    <property type="entry name" value="Beta-lactam-related"/>
</dbReference>
<dbReference type="PANTHER" id="PTHR43283:SF7">
    <property type="entry name" value="BETA-LACTAMASE-RELATED DOMAIN-CONTAINING PROTEIN"/>
    <property type="match status" value="1"/>
</dbReference>
<dbReference type="Proteomes" id="UP001623592">
    <property type="component" value="Unassembled WGS sequence"/>
</dbReference>
<gene>
    <name evidence="2" type="ORF">ACJDT4_13705</name>
</gene>
<comment type="caution">
    <text evidence="2">The sequence shown here is derived from an EMBL/GenBank/DDBJ whole genome shotgun (WGS) entry which is preliminary data.</text>
</comment>
<dbReference type="InterPro" id="IPR050789">
    <property type="entry name" value="Diverse_Enzym_Activities"/>
</dbReference>
<evidence type="ECO:0000259" key="1">
    <source>
        <dbReference type="Pfam" id="PF00144"/>
    </source>
</evidence>